<sequence>MKIEGLKKWSNALRRIFTKTVNCFKEELSKNVPNKGFLKVKLSRLQEMMHELRDLDNKIQDILAIQDISVDELVADMDICDEYRDEFITLEILTNESLADNNVIPKNNSYEDKLGDSVKENRYEFSKSEMKEACKGIIETAPKNKLPKEGHDISLYSITDPESLISKISPVSEIPIQMGSIISCNDYSSSDMNIRELLKIQVDAHCEIEDENELNPFFYEDIRWTGVPDLDTQVDSTNLAEVLLHLAETVMEQILK</sequence>
<evidence type="ECO:0000313" key="2">
    <source>
        <dbReference type="EMBL" id="GBL89210.1"/>
    </source>
</evidence>
<feature type="coiled-coil region" evidence="1">
    <location>
        <begin position="38"/>
        <end position="65"/>
    </location>
</feature>
<dbReference type="AlphaFoldDB" id="A0A4Y2BAG6"/>
<evidence type="ECO:0000313" key="3">
    <source>
        <dbReference type="Proteomes" id="UP000499080"/>
    </source>
</evidence>
<dbReference type="EMBL" id="BGPR01000063">
    <property type="protein sequence ID" value="GBL89210.1"/>
    <property type="molecule type" value="Genomic_DNA"/>
</dbReference>
<protein>
    <submittedName>
        <fullName evidence="2">Uncharacterized protein</fullName>
    </submittedName>
</protein>
<reference evidence="2 3" key="1">
    <citation type="journal article" date="2019" name="Sci. Rep.">
        <title>Orb-weaving spider Araneus ventricosus genome elucidates the spidroin gene catalogue.</title>
        <authorList>
            <person name="Kono N."/>
            <person name="Nakamura H."/>
            <person name="Ohtoshi R."/>
            <person name="Moran D.A.P."/>
            <person name="Shinohara A."/>
            <person name="Yoshida Y."/>
            <person name="Fujiwara M."/>
            <person name="Mori M."/>
            <person name="Tomita M."/>
            <person name="Arakawa K."/>
        </authorList>
    </citation>
    <scope>NUCLEOTIDE SEQUENCE [LARGE SCALE GENOMIC DNA]</scope>
</reference>
<gene>
    <name evidence="2" type="ORF">AVEN_255312_1</name>
</gene>
<accession>A0A4Y2BAG6</accession>
<keyword evidence="3" id="KW-1185">Reference proteome</keyword>
<evidence type="ECO:0000256" key="1">
    <source>
        <dbReference type="SAM" id="Coils"/>
    </source>
</evidence>
<keyword evidence="1" id="KW-0175">Coiled coil</keyword>
<comment type="caution">
    <text evidence="2">The sequence shown here is derived from an EMBL/GenBank/DDBJ whole genome shotgun (WGS) entry which is preliminary data.</text>
</comment>
<name>A0A4Y2BAG6_ARAVE</name>
<dbReference type="Proteomes" id="UP000499080">
    <property type="component" value="Unassembled WGS sequence"/>
</dbReference>
<organism evidence="2 3">
    <name type="scientific">Araneus ventricosus</name>
    <name type="common">Orbweaver spider</name>
    <name type="synonym">Epeira ventricosa</name>
    <dbReference type="NCBI Taxonomy" id="182803"/>
    <lineage>
        <taxon>Eukaryota</taxon>
        <taxon>Metazoa</taxon>
        <taxon>Ecdysozoa</taxon>
        <taxon>Arthropoda</taxon>
        <taxon>Chelicerata</taxon>
        <taxon>Arachnida</taxon>
        <taxon>Araneae</taxon>
        <taxon>Araneomorphae</taxon>
        <taxon>Entelegynae</taxon>
        <taxon>Araneoidea</taxon>
        <taxon>Araneidae</taxon>
        <taxon>Araneus</taxon>
    </lineage>
</organism>
<proteinExistence type="predicted"/>